<dbReference type="Pfam" id="PF10988">
    <property type="entry name" value="DUF2807"/>
    <property type="match status" value="1"/>
</dbReference>
<dbReference type="EMBL" id="JACHWX010000007">
    <property type="protein sequence ID" value="MBB3056474.1"/>
    <property type="molecule type" value="Genomic_DNA"/>
</dbReference>
<accession>A0A839SGQ8</accession>
<dbReference type="RefSeq" id="WP_183476032.1">
    <property type="nucleotide sequence ID" value="NZ_JACHWX010000007.1"/>
</dbReference>
<sequence length="229" mass="24720">MKPSKATTKKQTTLEIASWPLKNKSNIMKTQIITLFTALVLSTGIAATTYADTTKKENVTVLTDISNISKIEVRGNVQLYISDGNADQVKVYNKYYAESALIKSRNGVLSIASYKAEKLVVWVTAADLRSVSVYDNADVKSFGDFSGIEFTVDLHNNATAKLSLDAFNAKVTVADQAKASISGRVNELDLKYNHAENVSSTNLEAGKVSKTQTVGVAAAKPVEDEFAGL</sequence>
<keyword evidence="3" id="KW-1185">Reference proteome</keyword>
<feature type="domain" description="Putative auto-transporter adhesin head GIN" evidence="1">
    <location>
        <begin position="69"/>
        <end position="209"/>
    </location>
</feature>
<evidence type="ECO:0000259" key="1">
    <source>
        <dbReference type="Pfam" id="PF10988"/>
    </source>
</evidence>
<dbReference type="AlphaFoldDB" id="A0A839SGQ8"/>
<dbReference type="Proteomes" id="UP000539265">
    <property type="component" value="Unassembled WGS sequence"/>
</dbReference>
<comment type="caution">
    <text evidence="2">The sequence shown here is derived from an EMBL/GenBank/DDBJ whole genome shotgun (WGS) entry which is preliminary data.</text>
</comment>
<protein>
    <recommendedName>
        <fullName evidence="1">Putative auto-transporter adhesin head GIN domain-containing protein</fullName>
    </recommendedName>
</protein>
<proteinExistence type="predicted"/>
<dbReference type="Gene3D" id="2.160.20.120">
    <property type="match status" value="1"/>
</dbReference>
<dbReference type="InterPro" id="IPR021255">
    <property type="entry name" value="DUF2807"/>
</dbReference>
<name>A0A839SGQ8_9SPHI</name>
<reference evidence="2" key="1">
    <citation type="submission" date="2020-08" db="EMBL/GenBank/DDBJ databases">
        <title>Genomic Encyclopedia of Type Strains, Phase III (KMG-III): the genomes of soil and plant-associated and newly described type strains.</title>
        <authorList>
            <person name="Whitman W."/>
        </authorList>
    </citation>
    <scope>NUCLEOTIDE SEQUENCE [LARGE SCALE GENOMIC DNA]</scope>
    <source>
        <strain evidence="2">CECT 8628</strain>
    </source>
</reference>
<evidence type="ECO:0000313" key="2">
    <source>
        <dbReference type="EMBL" id="MBB3056474.1"/>
    </source>
</evidence>
<evidence type="ECO:0000313" key="3">
    <source>
        <dbReference type="Proteomes" id="UP000539265"/>
    </source>
</evidence>
<organism evidence="2 3">
    <name type="scientific">Mucilaginibacter gotjawali</name>
    <dbReference type="NCBI Taxonomy" id="1550579"/>
    <lineage>
        <taxon>Bacteria</taxon>
        <taxon>Pseudomonadati</taxon>
        <taxon>Bacteroidota</taxon>
        <taxon>Sphingobacteriia</taxon>
        <taxon>Sphingobacteriales</taxon>
        <taxon>Sphingobacteriaceae</taxon>
        <taxon>Mucilaginibacter</taxon>
    </lineage>
</organism>
<gene>
    <name evidence="2" type="ORF">FHS11_002897</name>
</gene>